<dbReference type="VEuPathDB" id="FungiDB:CAWG_02346"/>
<sequence length="103" mass="11431">RWTRQGVGGRLKKVKGIGNVVSNTRKSHWISESKMMNTRNSYYNKRKKMDENWGAANWTETAGGGKLGENHGWTSGASGKKLRAVKWNVGESAMNCSASDSRI</sequence>
<dbReference type="EMBL" id="CM000309">
    <property type="protein sequence ID" value="EEQ44087.1"/>
    <property type="molecule type" value="Genomic_DNA"/>
</dbReference>
<protein>
    <submittedName>
        <fullName evidence="2">Uncharacterized protein</fullName>
    </submittedName>
</protein>
<name>C4YGC6_CANAW</name>
<keyword evidence="3" id="KW-1185">Reference proteome</keyword>
<evidence type="ECO:0000313" key="1">
    <source>
        <dbReference type="EMBL" id="EEQ44087.1"/>
    </source>
</evidence>
<dbReference type="PaxDb" id="5476-C4YGC6"/>
<dbReference type="Proteomes" id="UP000001429">
    <property type="component" value="Chromosome R"/>
</dbReference>
<organism evidence="2 3">
    <name type="scientific">Candida albicans (strain WO-1)</name>
    <name type="common">Yeast</name>
    <dbReference type="NCBI Taxonomy" id="294748"/>
    <lineage>
        <taxon>Eukaryota</taxon>
        <taxon>Fungi</taxon>
        <taxon>Dikarya</taxon>
        <taxon>Ascomycota</taxon>
        <taxon>Saccharomycotina</taxon>
        <taxon>Pichiomycetes</taxon>
        <taxon>Debaryomycetaceae</taxon>
        <taxon>Candida/Lodderomyces clade</taxon>
        <taxon>Candida</taxon>
    </lineage>
</organism>
<dbReference type="AlphaFoldDB" id="C4YGC6"/>
<evidence type="ECO:0000313" key="2">
    <source>
        <dbReference type="EMBL" id="EEQ44808.1"/>
    </source>
</evidence>
<evidence type="ECO:0000313" key="3">
    <source>
        <dbReference type="Proteomes" id="UP000001429"/>
    </source>
</evidence>
<feature type="non-terminal residue" evidence="2">
    <location>
        <position position="1"/>
    </location>
</feature>
<reference evidence="2" key="1">
    <citation type="submission" date="2006-03" db="EMBL/GenBank/DDBJ databases">
        <authorList>
            <person name="Giovannoni S.J."/>
            <person name="Cho J.-C."/>
            <person name="Ferriera S."/>
            <person name="Johnson J."/>
            <person name="Kravitz S."/>
            <person name="Halpern A."/>
            <person name="Remington K."/>
            <person name="Beeson K."/>
            <person name="Tran B."/>
            <person name="Rogers Y.-H."/>
            <person name="Friedman R."/>
            <person name="Venter J.C."/>
        </authorList>
    </citation>
    <scope>NUCLEOTIDE SEQUENCE</scope>
    <source>
        <strain evidence="2">WO-1</strain>
    </source>
</reference>
<dbReference type="VEuPathDB" id="FungiDB:CAWG_03102"/>
<gene>
    <name evidence="1" type="ORF">CAWG_02346</name>
    <name evidence="2" type="ORF">CAWG_03102</name>
</gene>
<reference evidence="2 3" key="2">
    <citation type="journal article" date="2009" name="Nature">
        <title>Evolution of pathogenicity and sexual reproduction in eight Candida genomes.</title>
        <authorList>
            <person name="Butler G."/>
            <person name="Rasmussen M.D."/>
            <person name="Lin M.F."/>
            <person name="Santos M.A."/>
            <person name="Sakthikumar S."/>
            <person name="Munro C.A."/>
            <person name="Rheinbay E."/>
            <person name="Grabherr M."/>
            <person name="Forche A."/>
            <person name="Reedy J.L."/>
            <person name="Agrafioti I."/>
            <person name="Arnaud M.B."/>
            <person name="Bates S."/>
            <person name="Brown A.J."/>
            <person name="Brunke S."/>
            <person name="Costanzo M.C."/>
            <person name="Fitzpatrick D.A."/>
            <person name="de Groot P.W."/>
            <person name="Harris D."/>
            <person name="Hoyer L.L."/>
            <person name="Hube B."/>
            <person name="Klis F.M."/>
            <person name="Kodira C."/>
            <person name="Lennard N."/>
            <person name="Logue M.E."/>
            <person name="Martin R."/>
            <person name="Neiman A.M."/>
            <person name="Nikolaou E."/>
            <person name="Quail M.A."/>
            <person name="Quinn J."/>
            <person name="Santos M.C."/>
            <person name="Schmitzberger F.F."/>
            <person name="Sherlock G."/>
            <person name="Shah P."/>
            <person name="Silverstein K.A."/>
            <person name="Skrzypek M.S."/>
            <person name="Soll D."/>
            <person name="Staggs R."/>
            <person name="Stansfield I."/>
            <person name="Stumpf M.P."/>
            <person name="Sudbery P.E."/>
            <person name="Srikantha T."/>
            <person name="Zeng Q."/>
            <person name="Berman J."/>
            <person name="Berriman M."/>
            <person name="Heitman J."/>
            <person name="Gow N.A."/>
            <person name="Lorenz M.C."/>
            <person name="Birren B.W."/>
            <person name="Kellis M."/>
            <person name="Cuomo C.A."/>
        </authorList>
    </citation>
    <scope>NUCLEOTIDE SEQUENCE [LARGE SCALE GENOMIC DNA]</scope>
    <source>
        <strain evidence="2 3">WO-1</strain>
    </source>
</reference>
<dbReference type="EMBL" id="CH672349">
    <property type="protein sequence ID" value="EEQ44808.1"/>
    <property type="molecule type" value="Genomic_DNA"/>
</dbReference>
<dbReference type="HOGENOM" id="CLU_178959_0_0_1"/>
<accession>C4YGC6</accession>
<proteinExistence type="predicted"/>
<dbReference type="Proteomes" id="UP000001429">
    <property type="component" value="Chromosome 4"/>
</dbReference>